<gene>
    <name evidence="2" type="ORF">Plo01_78890</name>
</gene>
<dbReference type="AlphaFoldDB" id="A0A8J3RVJ8"/>
<evidence type="ECO:0000256" key="1">
    <source>
        <dbReference type="SAM" id="MobiDB-lite"/>
    </source>
</evidence>
<accession>A0A8J3RVJ8</accession>
<reference evidence="2 3" key="1">
    <citation type="submission" date="2021-01" db="EMBL/GenBank/DDBJ databases">
        <title>Whole genome shotgun sequence of Planobispora longispora NBRC 13918.</title>
        <authorList>
            <person name="Komaki H."/>
            <person name="Tamura T."/>
        </authorList>
    </citation>
    <scope>NUCLEOTIDE SEQUENCE [LARGE SCALE GENOMIC DNA]</scope>
    <source>
        <strain evidence="2 3">NBRC 13918</strain>
    </source>
</reference>
<dbReference type="EMBL" id="BOOH01000078">
    <property type="protein sequence ID" value="GIH81460.1"/>
    <property type="molecule type" value="Genomic_DNA"/>
</dbReference>
<sequence>MTHVVQEEGFGLPQPHKGDRVPTMVRPPRPLRLTLEAAAAAAGYRHLNDYLVDLLEAAHSGQPLPVPQAYRKEKLPLPDKTEAA</sequence>
<comment type="caution">
    <text evidence="2">The sequence shown here is derived from an EMBL/GenBank/DDBJ whole genome shotgun (WGS) entry which is preliminary data.</text>
</comment>
<name>A0A8J3RVJ8_9ACTN</name>
<feature type="region of interest" description="Disordered" evidence="1">
    <location>
        <begin position="1"/>
        <end position="26"/>
    </location>
</feature>
<dbReference type="Proteomes" id="UP000616724">
    <property type="component" value="Unassembled WGS sequence"/>
</dbReference>
<protein>
    <submittedName>
        <fullName evidence="2">Uncharacterized protein</fullName>
    </submittedName>
</protein>
<feature type="region of interest" description="Disordered" evidence="1">
    <location>
        <begin position="62"/>
        <end position="84"/>
    </location>
</feature>
<proteinExistence type="predicted"/>
<keyword evidence="3" id="KW-1185">Reference proteome</keyword>
<organism evidence="2 3">
    <name type="scientific">Planobispora longispora</name>
    <dbReference type="NCBI Taxonomy" id="28887"/>
    <lineage>
        <taxon>Bacteria</taxon>
        <taxon>Bacillati</taxon>
        <taxon>Actinomycetota</taxon>
        <taxon>Actinomycetes</taxon>
        <taxon>Streptosporangiales</taxon>
        <taxon>Streptosporangiaceae</taxon>
        <taxon>Planobispora</taxon>
    </lineage>
</organism>
<evidence type="ECO:0000313" key="2">
    <source>
        <dbReference type="EMBL" id="GIH81460.1"/>
    </source>
</evidence>
<evidence type="ECO:0000313" key="3">
    <source>
        <dbReference type="Proteomes" id="UP000616724"/>
    </source>
</evidence>
<feature type="compositionally biased region" description="Basic and acidic residues" evidence="1">
    <location>
        <begin position="70"/>
        <end position="84"/>
    </location>
</feature>